<protein>
    <submittedName>
        <fullName evidence="1">Uncharacterized protein</fullName>
    </submittedName>
</protein>
<dbReference type="OrthoDB" id="8918665at2"/>
<organism evidence="1 2">
    <name type="scientific">Albidiferax ferrireducens (strain ATCC BAA-621 / DSM 15236 / T118)</name>
    <name type="common">Rhodoferax ferrireducens</name>
    <dbReference type="NCBI Taxonomy" id="338969"/>
    <lineage>
        <taxon>Bacteria</taxon>
        <taxon>Pseudomonadati</taxon>
        <taxon>Pseudomonadota</taxon>
        <taxon>Betaproteobacteria</taxon>
        <taxon>Burkholderiales</taxon>
        <taxon>Comamonadaceae</taxon>
        <taxon>Rhodoferax</taxon>
    </lineage>
</organism>
<gene>
    <name evidence="1" type="ordered locus">Rfer_4305</name>
</gene>
<dbReference type="AlphaFoldDB" id="Q21QF4"/>
<dbReference type="Proteomes" id="UP000008332">
    <property type="component" value="Plasmid unnamed1"/>
</dbReference>
<keyword evidence="2" id="KW-1185">Reference proteome</keyword>
<keyword evidence="1" id="KW-0614">Plasmid</keyword>
<name>Q21QF4_ALBFT</name>
<dbReference type="EMBL" id="CP000268">
    <property type="protein sequence ID" value="ABD71991.1"/>
    <property type="molecule type" value="Genomic_DNA"/>
</dbReference>
<dbReference type="RefSeq" id="WP_011458748.1">
    <property type="nucleotide sequence ID" value="NC_007901.1"/>
</dbReference>
<sequence>MAKKELLSIPIANAAKIAEWVDALAEILDIARSHITDIETGVQDGLYDKADNDKTLPAKLAAVDLIDELQSALKQAGVTLAAGQHPSALKQPSASSAGPVVCRLQNRQLATILAALCFYKEVGRADPVNRDETNVGMTTGDGAFAALDDAGINELCEQLACPADKESVLQSLKVHMDLNLKDCLNVFADDGDAPFVAYAREHLASDDVAFDDVTITSRGDDGGFVLGWLWVGNDGADLFRHSALLESVFNCAEPVLSLPGSSEIDQVYADWLEDLVTNYADELDEIKDEAPSGSPGPVVWQDPDGELHEFLPSTALTRLLELARQGGLSPAKAEKTQLFCSTYGVVLDALLSIIQVPEIQPIS</sequence>
<geneLocation type="plasmid" evidence="2">
    <name>pDSM15236</name>
</geneLocation>
<reference evidence="2" key="1">
    <citation type="submission" date="2006-02" db="EMBL/GenBank/DDBJ databases">
        <title>Complete sequence of plasmid 1 of Rhodoferax ferrireducens DSM 15236.</title>
        <authorList>
            <person name="Copeland A."/>
            <person name="Lucas S."/>
            <person name="Lapidus A."/>
            <person name="Barry K."/>
            <person name="Detter J.C."/>
            <person name="Glavina del Rio T."/>
            <person name="Hammon N."/>
            <person name="Israni S."/>
            <person name="Pitluck S."/>
            <person name="Brettin T."/>
            <person name="Bruce D."/>
            <person name="Han C."/>
            <person name="Tapia R."/>
            <person name="Gilna P."/>
            <person name="Kiss H."/>
            <person name="Schmutz J."/>
            <person name="Larimer F."/>
            <person name="Land M."/>
            <person name="Kyrpides N."/>
            <person name="Ivanova N."/>
            <person name="Richardson P."/>
        </authorList>
    </citation>
    <scope>NUCLEOTIDE SEQUENCE [LARGE SCALE GENOMIC DNA]</scope>
    <source>
        <strain evidence="2">ATCC BAA-621 / DSM 15236 / T118</strain>
        <plasmid evidence="2">Plasmid pDSM15236</plasmid>
    </source>
</reference>
<proteinExistence type="predicted"/>
<evidence type="ECO:0000313" key="1">
    <source>
        <dbReference type="EMBL" id="ABD71991.1"/>
    </source>
</evidence>
<accession>Q21QF4</accession>
<evidence type="ECO:0000313" key="2">
    <source>
        <dbReference type="Proteomes" id="UP000008332"/>
    </source>
</evidence>
<dbReference type="KEGG" id="rfr:Rfer_4305"/>
<dbReference type="HOGENOM" id="CLU_762633_0_0_4"/>